<dbReference type="SUPFAM" id="SSF49785">
    <property type="entry name" value="Galactose-binding domain-like"/>
    <property type="match status" value="1"/>
</dbReference>
<evidence type="ECO:0000313" key="4">
    <source>
        <dbReference type="Proteomes" id="UP000651085"/>
    </source>
</evidence>
<dbReference type="AlphaFoldDB" id="A0A926IP22"/>
<dbReference type="Pfam" id="PF00754">
    <property type="entry name" value="F5_F8_type_C"/>
    <property type="match status" value="1"/>
</dbReference>
<dbReference type="Gene3D" id="2.60.120.260">
    <property type="entry name" value="Galactose-binding domain-like"/>
    <property type="match status" value="1"/>
</dbReference>
<name>A0A926IP22_9BACT</name>
<sequence length="274" mass="32277">MGNYNDLALHKKVLEYCNHYHYLTSGKEIEYDNKSGYCATHWPAYLTVDLEREYDLRQISFQLWDYEDPNNKLADKAKYVDQIYAYRLLLSSDKRSWQVIHDTAGTSSKYRKGWQTFLFDNAIRVRYIRVHAIHNMKNSGFHIVRLHAFEEINPFFDKGNVFICFDPYELELGDAYPLSNQLLDLSGRIQNAMPRTVSTMLKQRYTQIIDYLFEKSKELDAVDGKVDEVRKLIAEPISEKFEEEFKKNNRSEVVGLVISVVSLVIWIVIMIFKL</sequence>
<dbReference type="RefSeq" id="WP_262433521.1">
    <property type="nucleotide sequence ID" value="NZ_JACRTF010000001.1"/>
</dbReference>
<feature type="transmembrane region" description="Helical" evidence="1">
    <location>
        <begin position="253"/>
        <end position="272"/>
    </location>
</feature>
<proteinExistence type="predicted"/>
<organism evidence="3 4">
    <name type="scientific">Jilunia laotingensis</name>
    <dbReference type="NCBI Taxonomy" id="2763675"/>
    <lineage>
        <taxon>Bacteria</taxon>
        <taxon>Pseudomonadati</taxon>
        <taxon>Bacteroidota</taxon>
        <taxon>Bacteroidia</taxon>
        <taxon>Bacteroidales</taxon>
        <taxon>Bacteroidaceae</taxon>
        <taxon>Jilunia</taxon>
    </lineage>
</organism>
<dbReference type="InterPro" id="IPR008979">
    <property type="entry name" value="Galactose-bd-like_sf"/>
</dbReference>
<protein>
    <submittedName>
        <fullName evidence="3">Discoidin domain-containing protein</fullName>
    </submittedName>
</protein>
<dbReference type="EMBL" id="JACRTF010000001">
    <property type="protein sequence ID" value="MBC8592306.1"/>
    <property type="molecule type" value="Genomic_DNA"/>
</dbReference>
<comment type="caution">
    <text evidence="3">The sequence shown here is derived from an EMBL/GenBank/DDBJ whole genome shotgun (WGS) entry which is preliminary data.</text>
</comment>
<dbReference type="Proteomes" id="UP000651085">
    <property type="component" value="Unassembled WGS sequence"/>
</dbReference>
<evidence type="ECO:0000256" key="1">
    <source>
        <dbReference type="SAM" id="Phobius"/>
    </source>
</evidence>
<keyword evidence="4" id="KW-1185">Reference proteome</keyword>
<keyword evidence="1" id="KW-0472">Membrane</keyword>
<gene>
    <name evidence="3" type="ORF">H8744_03430</name>
</gene>
<keyword evidence="1" id="KW-0812">Transmembrane</keyword>
<evidence type="ECO:0000259" key="2">
    <source>
        <dbReference type="PROSITE" id="PS50022"/>
    </source>
</evidence>
<dbReference type="InterPro" id="IPR000421">
    <property type="entry name" value="FA58C"/>
</dbReference>
<dbReference type="PROSITE" id="PS50022">
    <property type="entry name" value="FA58C_3"/>
    <property type="match status" value="1"/>
</dbReference>
<keyword evidence="1" id="KW-1133">Transmembrane helix</keyword>
<reference evidence="3" key="1">
    <citation type="submission" date="2020-08" db="EMBL/GenBank/DDBJ databases">
        <title>Genome public.</title>
        <authorList>
            <person name="Liu C."/>
            <person name="Sun Q."/>
        </authorList>
    </citation>
    <scope>NUCLEOTIDE SEQUENCE</scope>
    <source>
        <strain evidence="3">N12</strain>
    </source>
</reference>
<feature type="domain" description="F5/8 type C" evidence="2">
    <location>
        <begin position="43"/>
        <end position="151"/>
    </location>
</feature>
<accession>A0A926IP22</accession>
<evidence type="ECO:0000313" key="3">
    <source>
        <dbReference type="EMBL" id="MBC8592306.1"/>
    </source>
</evidence>